<accession>A0A174G0L9</accession>
<organism evidence="1 2">
    <name type="scientific">Agathobacter rectalis</name>
    <dbReference type="NCBI Taxonomy" id="39491"/>
    <lineage>
        <taxon>Bacteria</taxon>
        <taxon>Bacillati</taxon>
        <taxon>Bacillota</taxon>
        <taxon>Clostridia</taxon>
        <taxon>Lachnospirales</taxon>
        <taxon>Lachnospiraceae</taxon>
        <taxon>Agathobacter</taxon>
    </lineage>
</organism>
<evidence type="ECO:0000313" key="1">
    <source>
        <dbReference type="EMBL" id="CUO54379.1"/>
    </source>
</evidence>
<gene>
    <name evidence="1" type="ORF">ERS852497_00005</name>
</gene>
<dbReference type="RefSeq" id="WP_055272101.1">
    <property type="nucleotide sequence ID" value="NZ_CZAJ01000001.1"/>
</dbReference>
<dbReference type="Proteomes" id="UP000095602">
    <property type="component" value="Unassembled WGS sequence"/>
</dbReference>
<dbReference type="AlphaFoldDB" id="A0A174G0L9"/>
<name>A0A174G0L9_9FIRM</name>
<reference evidence="1 2" key="1">
    <citation type="submission" date="2015-09" db="EMBL/GenBank/DDBJ databases">
        <authorList>
            <consortium name="Pathogen Informatics"/>
        </authorList>
    </citation>
    <scope>NUCLEOTIDE SEQUENCE [LARGE SCALE GENOMIC DNA]</scope>
    <source>
        <strain evidence="1 2">2789STDY5834884</strain>
    </source>
</reference>
<protein>
    <submittedName>
        <fullName evidence="1">Uncharacterized protein</fullName>
    </submittedName>
</protein>
<dbReference type="EMBL" id="CZAJ01000001">
    <property type="protein sequence ID" value="CUO54379.1"/>
    <property type="molecule type" value="Genomic_DNA"/>
</dbReference>
<proteinExistence type="predicted"/>
<evidence type="ECO:0000313" key="2">
    <source>
        <dbReference type="Proteomes" id="UP000095602"/>
    </source>
</evidence>
<sequence length="253" mass="28891">MANGLLLQYVNKRKNDYKHFMGVSSLPSFELISKHISLSDANASGWGAWATHRFDFQSQSHSIEVWEDLWKPQLHGDYVIFHELTHLLDTENLVNGDKKKNAMVRGFLEYHASQIETIKILGYESIGENISFSMKQQVETVASIKSMQNFVDEPANTAKSLLRRSDFPKDLETLLTTAALIFNYYGRRSICLMYAQDYREDVDIMEFSEFIGTAQLAALDTFLKGWLNAAQIDVLGQFYFGMVGTKIKEYGLV</sequence>